<comment type="pathway">
    <text evidence="2">Protein modification; protein glycosylation.</text>
</comment>
<dbReference type="OrthoDB" id="414175at2759"/>
<keyword evidence="7 12" id="KW-0812">Transmembrane</keyword>
<dbReference type="InterPro" id="IPR003378">
    <property type="entry name" value="Fringe-like_glycosylTrfase"/>
</dbReference>
<accession>A0A9W9P6D4</accession>
<dbReference type="EMBL" id="JAPQKT010000003">
    <property type="protein sequence ID" value="KAJ5234897.1"/>
    <property type="molecule type" value="Genomic_DNA"/>
</dbReference>
<evidence type="ECO:0000256" key="4">
    <source>
        <dbReference type="ARBA" id="ARBA00012557"/>
    </source>
</evidence>
<evidence type="ECO:0000256" key="7">
    <source>
        <dbReference type="ARBA" id="ARBA00022692"/>
    </source>
</evidence>
<comment type="caution">
    <text evidence="14">The sequence shown here is derived from an EMBL/GenBank/DDBJ whole genome shotgun (WGS) entry which is preliminary data.</text>
</comment>
<dbReference type="Gene3D" id="3.90.550.50">
    <property type="match status" value="1"/>
</dbReference>
<dbReference type="SUPFAM" id="SSF53448">
    <property type="entry name" value="Nucleotide-diphospho-sugar transferases"/>
    <property type="match status" value="1"/>
</dbReference>
<dbReference type="GeneID" id="81382152"/>
<evidence type="ECO:0000256" key="11">
    <source>
        <dbReference type="ARBA" id="ARBA00023136"/>
    </source>
</evidence>
<evidence type="ECO:0000256" key="8">
    <source>
        <dbReference type="ARBA" id="ARBA00022741"/>
    </source>
</evidence>
<sequence>MYRPFYRDNRVVPLGIMLLTFIIFVYHFELDRQGPLGEIPAVAVPDKLVIDTPRTHSEPVVDIVESADVVIAEEVAHPAIPSAIPSSKPKSYTSSSGSKSLHLPKAISADDVVLMFKTGATVLWKRVPIHLSTSLSPNRINHDNVLIYSDYPEKIGDWEIIDVLENTTESVRNSETFQPYLQQEDYESRQNYAEISNMPGDSAGPPGGWKLDKYKFLPIVQHAGLNRPDAKWYIFMEDDSYIFLPNLLRHLERFDYREPWYLGSLAWIHGDYFAHGGSGFAISRGAWEKSFGKDPNIVEKFHAFTEEHGCGDHILGHVLKEYDVQFGETHDDSRFRYGFNPESHWSTWFEQANWCQPVYSWHHTHGKDVARFYNLEQSWDFEQVRNRLIPLKQAGKTNMKQGPLRFRDIFKALVAPYLRSRVEWWDNWSSKYEIRSNNAQDAQPPSSVKTTDVWRSAWKSVDSCEAACVSWAECVQWSFYEDRCKMDSMALLGSGIPEGDSRRQTTLPWVSGWLSQRVENWQCQE</sequence>
<dbReference type="AlphaFoldDB" id="A0A9W9P6D4"/>
<evidence type="ECO:0000256" key="9">
    <source>
        <dbReference type="ARBA" id="ARBA00022968"/>
    </source>
</evidence>
<evidence type="ECO:0000313" key="15">
    <source>
        <dbReference type="Proteomes" id="UP001147733"/>
    </source>
</evidence>
<keyword evidence="11 12" id="KW-0472">Membrane</keyword>
<keyword evidence="10 12" id="KW-1133">Transmembrane helix</keyword>
<feature type="transmembrane region" description="Helical" evidence="12">
    <location>
        <begin position="12"/>
        <end position="28"/>
    </location>
</feature>
<dbReference type="GO" id="GO:0000166">
    <property type="term" value="F:nucleotide binding"/>
    <property type="evidence" value="ECO:0007669"/>
    <property type="project" value="UniProtKB-KW"/>
</dbReference>
<dbReference type="EC" id="2.4.1.122" evidence="4"/>
<evidence type="ECO:0000256" key="12">
    <source>
        <dbReference type="SAM" id="Phobius"/>
    </source>
</evidence>
<comment type="subcellular location">
    <subcellularLocation>
        <location evidence="1">Membrane</location>
        <topology evidence="1">Single-pass type II membrane protein</topology>
    </subcellularLocation>
</comment>
<dbReference type="Pfam" id="PF02434">
    <property type="entry name" value="Fringe"/>
    <property type="match status" value="1"/>
</dbReference>
<evidence type="ECO:0000313" key="14">
    <source>
        <dbReference type="EMBL" id="KAJ5234897.1"/>
    </source>
</evidence>
<dbReference type="PANTHER" id="PTHR23033">
    <property type="entry name" value="BETA1,3-GALACTOSYLTRANSFERASE"/>
    <property type="match status" value="1"/>
</dbReference>
<dbReference type="GO" id="GO:0016263">
    <property type="term" value="F:glycoprotein-N-acetylgalactosamine 3-beta-galactosyltransferase activity"/>
    <property type="evidence" value="ECO:0007669"/>
    <property type="project" value="UniProtKB-EC"/>
</dbReference>
<dbReference type="RefSeq" id="XP_056502397.1">
    <property type="nucleotide sequence ID" value="XM_056642985.1"/>
</dbReference>
<keyword evidence="5" id="KW-0328">Glycosyltransferase</keyword>
<name>A0A9W9P6D4_PENCI</name>
<evidence type="ECO:0000256" key="5">
    <source>
        <dbReference type="ARBA" id="ARBA00022676"/>
    </source>
</evidence>
<dbReference type="InterPro" id="IPR029044">
    <property type="entry name" value="Nucleotide-diphossugar_trans"/>
</dbReference>
<feature type="domain" description="Fringe-like glycosyltransferase" evidence="13">
    <location>
        <begin position="229"/>
        <end position="290"/>
    </location>
</feature>
<evidence type="ECO:0000256" key="10">
    <source>
        <dbReference type="ARBA" id="ARBA00022989"/>
    </source>
</evidence>
<protein>
    <recommendedName>
        <fullName evidence="4">N-acetylgalactosaminide beta-1,3-galactosyltransferase</fullName>
        <ecNumber evidence="4">2.4.1.122</ecNumber>
    </recommendedName>
</protein>
<reference evidence="14" key="2">
    <citation type="journal article" date="2023" name="IMA Fungus">
        <title>Comparative genomic study of the Penicillium genus elucidates a diverse pangenome and 15 lateral gene transfer events.</title>
        <authorList>
            <person name="Petersen C."/>
            <person name="Sorensen T."/>
            <person name="Nielsen M.R."/>
            <person name="Sondergaard T.E."/>
            <person name="Sorensen J.L."/>
            <person name="Fitzpatrick D.A."/>
            <person name="Frisvad J.C."/>
            <person name="Nielsen K.L."/>
        </authorList>
    </citation>
    <scope>NUCLEOTIDE SEQUENCE</scope>
    <source>
        <strain evidence="14">IBT 23319</strain>
    </source>
</reference>
<evidence type="ECO:0000259" key="13">
    <source>
        <dbReference type="Pfam" id="PF02434"/>
    </source>
</evidence>
<evidence type="ECO:0000256" key="1">
    <source>
        <dbReference type="ARBA" id="ARBA00004606"/>
    </source>
</evidence>
<gene>
    <name evidence="14" type="ORF">N7469_004065</name>
</gene>
<keyword evidence="6" id="KW-0808">Transferase</keyword>
<keyword evidence="9" id="KW-0735">Signal-anchor</keyword>
<evidence type="ECO:0000256" key="2">
    <source>
        <dbReference type="ARBA" id="ARBA00004922"/>
    </source>
</evidence>
<evidence type="ECO:0000256" key="6">
    <source>
        <dbReference type="ARBA" id="ARBA00022679"/>
    </source>
</evidence>
<keyword evidence="15" id="KW-1185">Reference proteome</keyword>
<reference evidence="14" key="1">
    <citation type="submission" date="2022-11" db="EMBL/GenBank/DDBJ databases">
        <authorList>
            <person name="Petersen C."/>
        </authorList>
    </citation>
    <scope>NUCLEOTIDE SEQUENCE</scope>
    <source>
        <strain evidence="14">IBT 23319</strain>
    </source>
</reference>
<comment type="similarity">
    <text evidence="3">Belongs to the glycosyltransferase 31 family. Beta3-Gal-T subfamily.</text>
</comment>
<dbReference type="PANTHER" id="PTHR23033:SF47">
    <property type="entry name" value="APPLE DOMAIN-CONTAINING PROTEIN-RELATED"/>
    <property type="match status" value="1"/>
</dbReference>
<proteinExistence type="inferred from homology"/>
<organism evidence="14 15">
    <name type="scientific">Penicillium citrinum</name>
    <dbReference type="NCBI Taxonomy" id="5077"/>
    <lineage>
        <taxon>Eukaryota</taxon>
        <taxon>Fungi</taxon>
        <taxon>Dikarya</taxon>
        <taxon>Ascomycota</taxon>
        <taxon>Pezizomycotina</taxon>
        <taxon>Eurotiomycetes</taxon>
        <taxon>Eurotiomycetidae</taxon>
        <taxon>Eurotiales</taxon>
        <taxon>Aspergillaceae</taxon>
        <taxon>Penicillium</taxon>
    </lineage>
</organism>
<keyword evidence="8" id="KW-0547">Nucleotide-binding</keyword>
<dbReference type="Proteomes" id="UP001147733">
    <property type="component" value="Unassembled WGS sequence"/>
</dbReference>
<evidence type="ECO:0000256" key="3">
    <source>
        <dbReference type="ARBA" id="ARBA00006462"/>
    </source>
</evidence>
<dbReference type="GO" id="GO:0016020">
    <property type="term" value="C:membrane"/>
    <property type="evidence" value="ECO:0007669"/>
    <property type="project" value="UniProtKB-SubCell"/>
</dbReference>
<dbReference type="InterPro" id="IPR026050">
    <property type="entry name" value="C1GALT1/C1GALT1_chp1"/>
</dbReference>